<comment type="caution">
    <text evidence="1">The sequence shown here is derived from an EMBL/GenBank/DDBJ whole genome shotgun (WGS) entry which is preliminary data.</text>
</comment>
<gene>
    <name evidence="1" type="ORF">CDL15_Pgr014475</name>
</gene>
<proteinExistence type="predicted"/>
<sequence length="67" mass="7208">MSRGESIFAKQREGIFELVFFFLLIAKAHHWLPAVGCAGSTCALARRTCVVPPCRGANAGVDGDDKD</sequence>
<reference evidence="2" key="1">
    <citation type="journal article" date="2017" name="Plant J.">
        <title>The pomegranate (Punica granatum L.) genome and the genomics of punicalagin biosynthesis.</title>
        <authorList>
            <person name="Qin G."/>
            <person name="Xu C."/>
            <person name="Ming R."/>
            <person name="Tang H."/>
            <person name="Guyot R."/>
            <person name="Kramer E.M."/>
            <person name="Hu Y."/>
            <person name="Yi X."/>
            <person name="Qi Y."/>
            <person name="Xu X."/>
            <person name="Gao Z."/>
            <person name="Pan H."/>
            <person name="Jian J."/>
            <person name="Tian Y."/>
            <person name="Yue Z."/>
            <person name="Xu Y."/>
        </authorList>
    </citation>
    <scope>NUCLEOTIDE SEQUENCE [LARGE SCALE GENOMIC DNA]</scope>
    <source>
        <strain evidence="2">cv. Dabenzi</strain>
    </source>
</reference>
<protein>
    <submittedName>
        <fullName evidence="1">Uncharacterized protein</fullName>
    </submittedName>
</protein>
<dbReference type="Proteomes" id="UP000197138">
    <property type="component" value="Unassembled WGS sequence"/>
</dbReference>
<name>A0A218WFG4_PUNGR</name>
<evidence type="ECO:0000313" key="2">
    <source>
        <dbReference type="Proteomes" id="UP000197138"/>
    </source>
</evidence>
<dbReference type="AlphaFoldDB" id="A0A218WFG4"/>
<accession>A0A218WFG4</accession>
<evidence type="ECO:0000313" key="1">
    <source>
        <dbReference type="EMBL" id="OWM70802.1"/>
    </source>
</evidence>
<organism evidence="1 2">
    <name type="scientific">Punica granatum</name>
    <name type="common">Pomegranate</name>
    <dbReference type="NCBI Taxonomy" id="22663"/>
    <lineage>
        <taxon>Eukaryota</taxon>
        <taxon>Viridiplantae</taxon>
        <taxon>Streptophyta</taxon>
        <taxon>Embryophyta</taxon>
        <taxon>Tracheophyta</taxon>
        <taxon>Spermatophyta</taxon>
        <taxon>Magnoliopsida</taxon>
        <taxon>eudicotyledons</taxon>
        <taxon>Gunneridae</taxon>
        <taxon>Pentapetalae</taxon>
        <taxon>rosids</taxon>
        <taxon>malvids</taxon>
        <taxon>Myrtales</taxon>
        <taxon>Lythraceae</taxon>
        <taxon>Punica</taxon>
    </lineage>
</organism>
<dbReference type="EMBL" id="MTKT01004609">
    <property type="protein sequence ID" value="OWM70802.1"/>
    <property type="molecule type" value="Genomic_DNA"/>
</dbReference>